<reference evidence="2 3" key="1">
    <citation type="submission" date="2019-03" db="EMBL/GenBank/DDBJ databases">
        <title>Genomic Encyclopedia of Type Strains, Phase III (KMG-III): the genomes of soil and plant-associated and newly described type strains.</title>
        <authorList>
            <person name="Whitman W."/>
        </authorList>
    </citation>
    <scope>NUCLEOTIDE SEQUENCE [LARGE SCALE GENOMIC DNA]</scope>
    <source>
        <strain evidence="2 3">CECT 8283</strain>
    </source>
</reference>
<name>A0A4R6TIE8_9FLAO</name>
<dbReference type="EMBL" id="SNYH01000002">
    <property type="protein sequence ID" value="TDQ28512.1"/>
    <property type="molecule type" value="Genomic_DNA"/>
</dbReference>
<sequence length="534" mass="60828">MKKLLLIVAFISYANSFAQSADLDKEYFKVSYVQLPENPILENDKRTYSINLREVAIEGFSRVNNPGTLDIDYNFSGTTITNAKIDKIKHEKKDKDGNVTSTWYTYKAKARFTSSAGITVINALTKESYNKAFQESSDYVSDAFSSYYKAERHYANNKYDIKNNHASKHKATIKNRVKAHLNDKYGYVPYSENKYLWILGSKRHPEYAKHHEAFQKVKEAFEKMKYDEPTDKIAKELEPVIAYFNDVVPRFEGKKRKLRKVRYASYYNIAKMYYYLDMPEKTKEYAQKIIDNDYDKSDGKYLIKSAESLIETLKRNQMTSRHMEVLTEDLRNEEEIAEVVEEEQSKENKISLELQKAYLVSAKNDTLFVNVNNEDISKIGHTIKTVQLDSKGELVGVLTTKASKCKEVLFIDGTRYKSIKFKESSVKSGSVDLGQAALGGASGKLCKVLFESDKIGLYKFNNKELVILPTGSEKGKSTSGMGFVFGFNKNLAKLAKDCPSVAQKAKSKAYKNTEESLVKFCEELTNCGGDQVSK</sequence>
<organism evidence="2 3">
    <name type="scientific">Tenacibaculum caenipelagi</name>
    <dbReference type="NCBI Taxonomy" id="1325435"/>
    <lineage>
        <taxon>Bacteria</taxon>
        <taxon>Pseudomonadati</taxon>
        <taxon>Bacteroidota</taxon>
        <taxon>Flavobacteriia</taxon>
        <taxon>Flavobacteriales</taxon>
        <taxon>Flavobacteriaceae</taxon>
        <taxon>Tenacibaculum</taxon>
    </lineage>
</organism>
<feature type="chain" id="PRO_5020189313" evidence="1">
    <location>
        <begin position="21"/>
        <end position="534"/>
    </location>
</feature>
<comment type="caution">
    <text evidence="2">The sequence shown here is derived from an EMBL/GenBank/DDBJ whole genome shotgun (WGS) entry which is preliminary data.</text>
</comment>
<gene>
    <name evidence="2" type="ORF">DFQ07_0886</name>
</gene>
<dbReference type="AlphaFoldDB" id="A0A4R6TIE8"/>
<proteinExistence type="predicted"/>
<dbReference type="Proteomes" id="UP000295390">
    <property type="component" value="Unassembled WGS sequence"/>
</dbReference>
<evidence type="ECO:0000313" key="3">
    <source>
        <dbReference type="Proteomes" id="UP000295390"/>
    </source>
</evidence>
<protein>
    <submittedName>
        <fullName evidence="2">Uncharacterized protein</fullName>
    </submittedName>
</protein>
<dbReference type="RefSeq" id="WP_133535052.1">
    <property type="nucleotide sequence ID" value="NZ_SNYH01000002.1"/>
</dbReference>
<keyword evidence="1" id="KW-0732">Signal</keyword>
<feature type="signal peptide" evidence="1">
    <location>
        <begin position="1"/>
        <end position="20"/>
    </location>
</feature>
<dbReference type="InterPro" id="IPR011990">
    <property type="entry name" value="TPR-like_helical_dom_sf"/>
</dbReference>
<keyword evidence="3" id="KW-1185">Reference proteome</keyword>
<dbReference type="OrthoDB" id="997414at2"/>
<evidence type="ECO:0000313" key="2">
    <source>
        <dbReference type="EMBL" id="TDQ28512.1"/>
    </source>
</evidence>
<evidence type="ECO:0000256" key="1">
    <source>
        <dbReference type="SAM" id="SignalP"/>
    </source>
</evidence>
<accession>A0A4R6TIE8</accession>
<dbReference type="SUPFAM" id="SSF48452">
    <property type="entry name" value="TPR-like"/>
    <property type="match status" value="1"/>
</dbReference>